<evidence type="ECO:0000256" key="10">
    <source>
        <dbReference type="SAM" id="MobiDB-lite"/>
    </source>
</evidence>
<comment type="caution">
    <text evidence="12">The sequence shown here is derived from an EMBL/GenBank/DDBJ whole genome shotgun (WGS) entry which is preliminary data.</text>
</comment>
<comment type="subunit">
    <text evidence="9">The complex comprises the extracytoplasmic solute receptor protein and the two transmembrane proteins.</text>
</comment>
<proteinExistence type="inferred from homology"/>
<evidence type="ECO:0000256" key="7">
    <source>
        <dbReference type="ARBA" id="ARBA00023136"/>
    </source>
</evidence>
<feature type="transmembrane region" description="Helical" evidence="9">
    <location>
        <begin position="47"/>
        <end position="65"/>
    </location>
</feature>
<reference evidence="12 13" key="1">
    <citation type="submission" date="2019-03" db="EMBL/GenBank/DDBJ databases">
        <title>Genomic Encyclopedia of Type Strains, Phase IV (KMG-IV): sequencing the most valuable type-strain genomes for metagenomic binning, comparative biology and taxonomic classification.</title>
        <authorList>
            <person name="Goeker M."/>
        </authorList>
    </citation>
    <scope>NUCLEOTIDE SEQUENCE [LARGE SCALE GENOMIC DNA]</scope>
    <source>
        <strain evidence="12 13">DSM 25287</strain>
    </source>
</reference>
<evidence type="ECO:0000256" key="2">
    <source>
        <dbReference type="ARBA" id="ARBA00022448"/>
    </source>
</evidence>
<name>A0A4R2LNX5_9GAMM</name>
<keyword evidence="13" id="KW-1185">Reference proteome</keyword>
<evidence type="ECO:0000256" key="5">
    <source>
        <dbReference type="ARBA" id="ARBA00022692"/>
    </source>
</evidence>
<keyword evidence="6 9" id="KW-1133">Transmembrane helix</keyword>
<evidence type="ECO:0000259" key="11">
    <source>
        <dbReference type="Pfam" id="PF04290"/>
    </source>
</evidence>
<comment type="similarity">
    <text evidence="8 9">Belongs to the TRAP transporter small permease family.</text>
</comment>
<dbReference type="InterPro" id="IPR055348">
    <property type="entry name" value="DctQ"/>
</dbReference>
<gene>
    <name evidence="12" type="ORF">EV699_1098</name>
</gene>
<dbReference type="GO" id="GO:0022857">
    <property type="term" value="F:transmembrane transporter activity"/>
    <property type="evidence" value="ECO:0007669"/>
    <property type="project" value="UniProtKB-UniRule"/>
</dbReference>
<feature type="region of interest" description="Disordered" evidence="10">
    <location>
        <begin position="174"/>
        <end position="193"/>
    </location>
</feature>
<feature type="domain" description="Tripartite ATP-independent periplasmic transporters DctQ component" evidence="11">
    <location>
        <begin position="23"/>
        <end position="151"/>
    </location>
</feature>
<dbReference type="OrthoDB" id="9791324at2"/>
<keyword evidence="4 9" id="KW-0997">Cell inner membrane</keyword>
<evidence type="ECO:0000313" key="13">
    <source>
        <dbReference type="Proteomes" id="UP000295765"/>
    </source>
</evidence>
<keyword evidence="3" id="KW-1003">Cell membrane</keyword>
<dbReference type="GO" id="GO:0015740">
    <property type="term" value="P:C4-dicarboxylate transport"/>
    <property type="evidence" value="ECO:0007669"/>
    <property type="project" value="TreeGrafter"/>
</dbReference>
<dbReference type="Proteomes" id="UP000295765">
    <property type="component" value="Unassembled WGS sequence"/>
</dbReference>
<evidence type="ECO:0000256" key="9">
    <source>
        <dbReference type="RuleBase" id="RU369079"/>
    </source>
</evidence>
<evidence type="ECO:0000256" key="6">
    <source>
        <dbReference type="ARBA" id="ARBA00022989"/>
    </source>
</evidence>
<dbReference type="RefSeq" id="WP_132541708.1">
    <property type="nucleotide sequence ID" value="NZ_SLWY01000009.1"/>
</dbReference>
<protein>
    <recommendedName>
        <fullName evidence="9">TRAP transporter small permease protein</fullName>
    </recommendedName>
</protein>
<sequence length="193" mass="21626">MKRIVDGYFNLLKFIIAACLAMMVILVFGNVVLRYAFNTGISVSEELSRWFFVWLTFLGAIIGLREYGHLGVDMLVSRLAPTGKKACLIASQLLMLYATWLFLQGSWQQTVINLDVMAPASGLSMGIFYGVGVVFSVSAGLILFYDLYRVVSGKLSEAELVMVKESEELAEVEELQKELDEQERHAHATDSRR</sequence>
<evidence type="ECO:0000256" key="4">
    <source>
        <dbReference type="ARBA" id="ARBA00022519"/>
    </source>
</evidence>
<dbReference type="Pfam" id="PF04290">
    <property type="entry name" value="DctQ"/>
    <property type="match status" value="1"/>
</dbReference>
<dbReference type="GO" id="GO:0005886">
    <property type="term" value="C:plasma membrane"/>
    <property type="evidence" value="ECO:0007669"/>
    <property type="project" value="UniProtKB-SubCell"/>
</dbReference>
<dbReference type="PANTHER" id="PTHR35011">
    <property type="entry name" value="2,3-DIKETO-L-GULONATE TRAP TRANSPORTER SMALL PERMEASE PROTEIN YIAM"/>
    <property type="match status" value="1"/>
</dbReference>
<evidence type="ECO:0000256" key="8">
    <source>
        <dbReference type="ARBA" id="ARBA00038436"/>
    </source>
</evidence>
<evidence type="ECO:0000256" key="1">
    <source>
        <dbReference type="ARBA" id="ARBA00004429"/>
    </source>
</evidence>
<evidence type="ECO:0000256" key="3">
    <source>
        <dbReference type="ARBA" id="ARBA00022475"/>
    </source>
</evidence>
<keyword evidence="5 9" id="KW-0812">Transmembrane</keyword>
<dbReference type="AlphaFoldDB" id="A0A4R2LNX5"/>
<evidence type="ECO:0000313" key="12">
    <source>
        <dbReference type="EMBL" id="TCO81168.1"/>
    </source>
</evidence>
<feature type="transmembrane region" description="Helical" evidence="9">
    <location>
        <begin position="123"/>
        <end position="145"/>
    </location>
</feature>
<comment type="subcellular location">
    <subcellularLocation>
        <location evidence="1 9">Cell inner membrane</location>
        <topology evidence="1 9">Multi-pass membrane protein</topology>
    </subcellularLocation>
</comment>
<dbReference type="InterPro" id="IPR007387">
    <property type="entry name" value="TRAP_DctQ"/>
</dbReference>
<dbReference type="EMBL" id="SLWY01000009">
    <property type="protein sequence ID" value="TCO81168.1"/>
    <property type="molecule type" value="Genomic_DNA"/>
</dbReference>
<keyword evidence="7 9" id="KW-0472">Membrane</keyword>
<feature type="transmembrane region" description="Helical" evidence="9">
    <location>
        <begin position="12"/>
        <end position="35"/>
    </location>
</feature>
<comment type="function">
    <text evidence="9">Part of the tripartite ATP-independent periplasmic (TRAP) transport system.</text>
</comment>
<dbReference type="PANTHER" id="PTHR35011:SF2">
    <property type="entry name" value="2,3-DIKETO-L-GULONATE TRAP TRANSPORTER SMALL PERMEASE PROTEIN YIAM"/>
    <property type="match status" value="1"/>
</dbReference>
<feature type="transmembrane region" description="Helical" evidence="9">
    <location>
        <begin position="86"/>
        <end position="103"/>
    </location>
</feature>
<accession>A0A4R2LNX5</accession>
<organism evidence="12 13">
    <name type="scientific">Plasticicumulans lactativorans</name>
    <dbReference type="NCBI Taxonomy" id="1133106"/>
    <lineage>
        <taxon>Bacteria</taxon>
        <taxon>Pseudomonadati</taxon>
        <taxon>Pseudomonadota</taxon>
        <taxon>Gammaproteobacteria</taxon>
        <taxon>Candidatus Competibacteraceae</taxon>
        <taxon>Plasticicumulans</taxon>
    </lineage>
</organism>
<keyword evidence="2 9" id="KW-0813">Transport</keyword>